<dbReference type="Proteomes" id="UP001172102">
    <property type="component" value="Unassembled WGS sequence"/>
</dbReference>
<feature type="transmembrane region" description="Helical" evidence="1">
    <location>
        <begin position="6"/>
        <end position="27"/>
    </location>
</feature>
<protein>
    <recommendedName>
        <fullName evidence="4">Fungal N-terminal domain-containing protein</fullName>
    </recommendedName>
</protein>
<gene>
    <name evidence="2" type="ORF">B0H67DRAFT_648312</name>
</gene>
<keyword evidence="1" id="KW-0472">Membrane</keyword>
<comment type="caution">
    <text evidence="2">The sequence shown here is derived from an EMBL/GenBank/DDBJ whole genome shotgun (WGS) entry which is preliminary data.</text>
</comment>
<proteinExistence type="predicted"/>
<keyword evidence="1" id="KW-0812">Transmembrane</keyword>
<evidence type="ECO:0000313" key="3">
    <source>
        <dbReference type="Proteomes" id="UP001172102"/>
    </source>
</evidence>
<dbReference type="EMBL" id="JAUKUA010000006">
    <property type="protein sequence ID" value="KAK0708222.1"/>
    <property type="molecule type" value="Genomic_DNA"/>
</dbReference>
<accession>A0AA40A2V5</accession>
<evidence type="ECO:0000313" key="2">
    <source>
        <dbReference type="EMBL" id="KAK0708222.1"/>
    </source>
</evidence>
<dbReference type="AlphaFoldDB" id="A0AA40A2V5"/>
<evidence type="ECO:0000256" key="1">
    <source>
        <dbReference type="SAM" id="Phobius"/>
    </source>
</evidence>
<organism evidence="2 3">
    <name type="scientific">Lasiosphaeris hirsuta</name>
    <dbReference type="NCBI Taxonomy" id="260670"/>
    <lineage>
        <taxon>Eukaryota</taxon>
        <taxon>Fungi</taxon>
        <taxon>Dikarya</taxon>
        <taxon>Ascomycota</taxon>
        <taxon>Pezizomycotina</taxon>
        <taxon>Sordariomycetes</taxon>
        <taxon>Sordariomycetidae</taxon>
        <taxon>Sordariales</taxon>
        <taxon>Lasiosphaeriaceae</taxon>
        <taxon>Lasiosphaeris</taxon>
    </lineage>
</organism>
<keyword evidence="1" id="KW-1133">Transmembrane helix</keyword>
<keyword evidence="3" id="KW-1185">Reference proteome</keyword>
<name>A0AA40A2V5_9PEZI</name>
<evidence type="ECO:0008006" key="4">
    <source>
        <dbReference type="Google" id="ProtNLM"/>
    </source>
</evidence>
<sequence length="100" mass="11016">MDPVSVLGVIAAIIQLIETTANIISYVNDIKDAPAKRAQVARHTSSLLALLTDLRYRVEEANSTSDPWFEALRGLGVQEGPLVQLKDQMEQLAEKLDRKG</sequence>
<reference evidence="2" key="1">
    <citation type="submission" date="2023-06" db="EMBL/GenBank/DDBJ databases">
        <title>Genome-scale phylogeny and comparative genomics of the fungal order Sordariales.</title>
        <authorList>
            <consortium name="Lawrence Berkeley National Laboratory"/>
            <person name="Hensen N."/>
            <person name="Bonometti L."/>
            <person name="Westerberg I."/>
            <person name="Brannstrom I.O."/>
            <person name="Guillou S."/>
            <person name="Cros-Aarteil S."/>
            <person name="Calhoun S."/>
            <person name="Haridas S."/>
            <person name="Kuo A."/>
            <person name="Mondo S."/>
            <person name="Pangilinan J."/>
            <person name="Riley R."/>
            <person name="Labutti K."/>
            <person name="Andreopoulos B."/>
            <person name="Lipzen A."/>
            <person name="Chen C."/>
            <person name="Yanf M."/>
            <person name="Daum C."/>
            <person name="Ng V."/>
            <person name="Clum A."/>
            <person name="Steindorff A."/>
            <person name="Ohm R."/>
            <person name="Martin F."/>
            <person name="Silar P."/>
            <person name="Natvig D."/>
            <person name="Lalanne C."/>
            <person name="Gautier V."/>
            <person name="Ament-Velasquez S.L."/>
            <person name="Kruys A."/>
            <person name="Hutchinson M.I."/>
            <person name="Powell A.J."/>
            <person name="Barry K."/>
            <person name="Miller A.N."/>
            <person name="Grigoriev I.V."/>
            <person name="Debuchy R."/>
            <person name="Gladieux P."/>
            <person name="Thoren M.H."/>
            <person name="Johannesson H."/>
        </authorList>
    </citation>
    <scope>NUCLEOTIDE SEQUENCE</scope>
    <source>
        <strain evidence="2">SMH4607-1</strain>
    </source>
</reference>